<dbReference type="EMBL" id="BJYU01000295">
    <property type="protein sequence ID" value="GEO19018.1"/>
    <property type="molecule type" value="Genomic_DNA"/>
</dbReference>
<dbReference type="RefSeq" id="WP_147023302.1">
    <property type="nucleotide sequence ID" value="NZ_BJYU01000295.1"/>
</dbReference>
<evidence type="ECO:0000313" key="1">
    <source>
        <dbReference type="EMBL" id="GEO19018.1"/>
    </source>
</evidence>
<comment type="caution">
    <text evidence="1">The sequence shown here is derived from an EMBL/GenBank/DDBJ whole genome shotgun (WGS) entry which is preliminary data.</text>
</comment>
<name>A0A512C493_9HYPH</name>
<reference evidence="1 2" key="1">
    <citation type="submission" date="2019-07" db="EMBL/GenBank/DDBJ databases">
        <title>Whole genome shotgun sequence of Microvirga aerophila NBRC 106136.</title>
        <authorList>
            <person name="Hosoyama A."/>
            <person name="Uohara A."/>
            <person name="Ohji S."/>
            <person name="Ichikawa N."/>
        </authorList>
    </citation>
    <scope>NUCLEOTIDE SEQUENCE [LARGE SCALE GENOMIC DNA]</scope>
    <source>
        <strain evidence="1 2">NBRC 106136</strain>
    </source>
</reference>
<sequence>MADAVKDNWPLGELIIVPHVRRDDLRWSDIQTEAQDQIGAALQAMYAALLQQPLSPRLAKLVWEFKADTEGTQRGC</sequence>
<protein>
    <submittedName>
        <fullName evidence="1">Uncharacterized protein</fullName>
    </submittedName>
</protein>
<dbReference type="AlphaFoldDB" id="A0A512C493"/>
<dbReference type="Proteomes" id="UP000321085">
    <property type="component" value="Unassembled WGS sequence"/>
</dbReference>
<evidence type="ECO:0000313" key="2">
    <source>
        <dbReference type="Proteomes" id="UP000321085"/>
    </source>
</evidence>
<keyword evidence="2" id="KW-1185">Reference proteome</keyword>
<accession>A0A512C493</accession>
<gene>
    <name evidence="1" type="ORF">MAE02_67140</name>
</gene>
<organism evidence="1 2">
    <name type="scientific">Microvirga aerophila</name>
    <dbReference type="NCBI Taxonomy" id="670291"/>
    <lineage>
        <taxon>Bacteria</taxon>
        <taxon>Pseudomonadati</taxon>
        <taxon>Pseudomonadota</taxon>
        <taxon>Alphaproteobacteria</taxon>
        <taxon>Hyphomicrobiales</taxon>
        <taxon>Methylobacteriaceae</taxon>
        <taxon>Microvirga</taxon>
    </lineage>
</organism>
<proteinExistence type="predicted"/>